<dbReference type="GO" id="GO:0006281">
    <property type="term" value="P:DNA repair"/>
    <property type="evidence" value="ECO:0007669"/>
    <property type="project" value="InterPro"/>
</dbReference>
<evidence type="ECO:0000256" key="4">
    <source>
        <dbReference type="ARBA" id="ARBA00022763"/>
    </source>
</evidence>
<evidence type="ECO:0000256" key="8">
    <source>
        <dbReference type="SAM" id="MobiDB-lite"/>
    </source>
</evidence>
<proteinExistence type="inferred from homology"/>
<keyword evidence="4" id="KW-0227">DNA damage</keyword>
<keyword evidence="11" id="KW-1185">Reference proteome</keyword>
<dbReference type="SUPFAM" id="SSF52540">
    <property type="entry name" value="P-loop containing nucleoside triphosphate hydrolases"/>
    <property type="match status" value="1"/>
</dbReference>
<dbReference type="Pfam" id="PF03215">
    <property type="entry name" value="Rad17"/>
    <property type="match status" value="1"/>
</dbReference>
<dbReference type="GeneID" id="8293936"/>
<dbReference type="FunCoup" id="C5DN53">
    <property type="interactions" value="220"/>
</dbReference>
<evidence type="ECO:0000313" key="10">
    <source>
        <dbReference type="EMBL" id="CAR25214.1"/>
    </source>
</evidence>
<keyword evidence="3" id="KW-0547">Nucleotide-binding</keyword>
<evidence type="ECO:0000256" key="1">
    <source>
        <dbReference type="ARBA" id="ARBA00004123"/>
    </source>
</evidence>
<gene>
    <name evidence="10" type="ordered locus">KLTH0G14256g</name>
</gene>
<dbReference type="KEGG" id="lth:KLTH0G14256g"/>
<feature type="compositionally biased region" description="Acidic residues" evidence="8">
    <location>
        <begin position="596"/>
        <end position="623"/>
    </location>
</feature>
<dbReference type="InterPro" id="IPR027417">
    <property type="entry name" value="P-loop_NTPase"/>
</dbReference>
<dbReference type="HOGENOM" id="CLU_027373_0_0_1"/>
<evidence type="ECO:0000256" key="6">
    <source>
        <dbReference type="ARBA" id="ARBA00023242"/>
    </source>
</evidence>
<evidence type="ECO:0000256" key="7">
    <source>
        <dbReference type="ARBA" id="ARBA00023306"/>
    </source>
</evidence>
<feature type="domain" description="Checkpoint protein RAD24-like helical bundle" evidence="9">
    <location>
        <begin position="328"/>
        <end position="455"/>
    </location>
</feature>
<organism evidence="10 11">
    <name type="scientific">Lachancea thermotolerans (strain ATCC 56472 / CBS 6340 / NRRL Y-8284)</name>
    <name type="common">Yeast</name>
    <name type="synonym">Kluyveromyces thermotolerans</name>
    <dbReference type="NCBI Taxonomy" id="559295"/>
    <lineage>
        <taxon>Eukaryota</taxon>
        <taxon>Fungi</taxon>
        <taxon>Dikarya</taxon>
        <taxon>Ascomycota</taxon>
        <taxon>Saccharomycotina</taxon>
        <taxon>Saccharomycetes</taxon>
        <taxon>Saccharomycetales</taxon>
        <taxon>Saccharomycetaceae</taxon>
        <taxon>Lachancea</taxon>
    </lineage>
</organism>
<evidence type="ECO:0000259" key="9">
    <source>
        <dbReference type="Pfam" id="PF25812"/>
    </source>
</evidence>
<keyword evidence="6" id="KW-0539">Nucleus</keyword>
<comment type="subcellular location">
    <subcellularLocation>
        <location evidence="1">Nucleus</location>
    </subcellularLocation>
</comment>
<dbReference type="Gene3D" id="3.40.50.300">
    <property type="entry name" value="P-loop containing nucleotide triphosphate hydrolases"/>
    <property type="match status" value="1"/>
</dbReference>
<dbReference type="GO" id="GO:0000077">
    <property type="term" value="P:DNA damage checkpoint signaling"/>
    <property type="evidence" value="ECO:0007669"/>
    <property type="project" value="TreeGrafter"/>
</dbReference>
<dbReference type="InterPro" id="IPR004582">
    <property type="entry name" value="Checkpoint_prot_Rad17_Rad24"/>
</dbReference>
<evidence type="ECO:0000256" key="3">
    <source>
        <dbReference type="ARBA" id="ARBA00022741"/>
    </source>
</evidence>
<feature type="compositionally biased region" description="Basic and acidic residues" evidence="8">
    <location>
        <begin position="41"/>
        <end position="54"/>
    </location>
</feature>
<dbReference type="GO" id="GO:0003689">
    <property type="term" value="F:DNA clamp loader activity"/>
    <property type="evidence" value="ECO:0007669"/>
    <property type="project" value="TreeGrafter"/>
</dbReference>
<evidence type="ECO:0000256" key="5">
    <source>
        <dbReference type="ARBA" id="ARBA00022840"/>
    </source>
</evidence>
<dbReference type="OrthoDB" id="10265971at2759"/>
<comment type="similarity">
    <text evidence="2">Belongs to the rad17/RAD24 family.</text>
</comment>
<keyword evidence="7" id="KW-0131">Cell cycle</keyword>
<dbReference type="PANTHER" id="PTHR12172">
    <property type="entry name" value="CELL CYCLE CHECKPOINT PROTEIN RAD17"/>
    <property type="match status" value="1"/>
</dbReference>
<dbReference type="GO" id="GO:0033314">
    <property type="term" value="P:mitotic DNA replication checkpoint signaling"/>
    <property type="evidence" value="ECO:0007669"/>
    <property type="project" value="TreeGrafter"/>
</dbReference>
<dbReference type="GO" id="GO:0005634">
    <property type="term" value="C:nucleus"/>
    <property type="evidence" value="ECO:0007669"/>
    <property type="project" value="UniProtKB-SubCell"/>
</dbReference>
<dbReference type="GO" id="GO:0005524">
    <property type="term" value="F:ATP binding"/>
    <property type="evidence" value="ECO:0007669"/>
    <property type="project" value="UniProtKB-KW"/>
</dbReference>
<feature type="compositionally biased region" description="Polar residues" evidence="8">
    <location>
        <begin position="582"/>
        <end position="593"/>
    </location>
</feature>
<protein>
    <submittedName>
        <fullName evidence="10">KLTH0G14256p</fullName>
    </submittedName>
</protein>
<dbReference type="OMA" id="PREWKIR"/>
<sequence>MASKNGQLQKSLSSLSSHIHEWSEAAQPNKQGLVQSKKRRIDSGTRSKDGSSIRASEEWYLKHRPRNLQDLALHKQKLQDVRDVLQAMISGESEHRILLLTGPAGCSKSTSVHLLSEELVQNYREKTCTMFQMRESAAPSVVEYDSNNYSLGSSKLDHFDDFLGQSMYKIGPNLTIILIEDFPNVFNPQTRNLFQQSLLRWLYSSQKALPPLVISLTECAIQSTETTSSFFSVDTQFICETVLGREVLSHPGVKRIKYNPINKTLLKKHLKNVCVKEREAFFPGKWEKREVFIKKIIEHCGDIRSAISALQLWAKSGAQSAFDIDTREQSVSYFHGLGKLLYGSKDTDSDNNTINDLMASTPLTQSDNLKLGILENYNTFNRQEFPLSYAVDIVDSLSMSDTMYNWTTAQSLSESLEFPYRAVRQQFSSLVVTNTKTDPPSHNRTVFPREGKVRNLVKKFVLEANDYMLVELNKYGNSHSFRDVVLCFAFYGPLIRKRLNFKRKALIHFLESVNDSTEQKSVVENNRDALMVNDATDVLDRIGGEMGIVSVSHDLASAEEVNHTVLTNSKLQNFRKLQETSLTSRRQLGDQNNSPDPDDEPFDPIIESDDSSVNFSDDDDEIYDLLASQSPRKRDKMT</sequence>
<accession>C5DN53</accession>
<dbReference type="PANTHER" id="PTHR12172:SF0">
    <property type="entry name" value="CELL CYCLE CHECKPOINT PROTEIN RAD17"/>
    <property type="match status" value="1"/>
</dbReference>
<dbReference type="Proteomes" id="UP000002036">
    <property type="component" value="Chromosome G"/>
</dbReference>
<dbReference type="GO" id="GO:0003682">
    <property type="term" value="F:chromatin binding"/>
    <property type="evidence" value="ECO:0007669"/>
    <property type="project" value="TreeGrafter"/>
</dbReference>
<dbReference type="AlphaFoldDB" id="C5DN53"/>
<feature type="region of interest" description="Disordered" evidence="8">
    <location>
        <begin position="582"/>
        <end position="638"/>
    </location>
</feature>
<reference evidence="10 11" key="1">
    <citation type="journal article" date="2009" name="Genome Res.">
        <title>Comparative genomics of protoploid Saccharomycetaceae.</title>
        <authorList>
            <consortium name="The Genolevures Consortium"/>
            <person name="Souciet J.-L."/>
            <person name="Dujon B."/>
            <person name="Gaillardin C."/>
            <person name="Johnston M."/>
            <person name="Baret P.V."/>
            <person name="Cliften P."/>
            <person name="Sherman D.J."/>
            <person name="Weissenbach J."/>
            <person name="Westhof E."/>
            <person name="Wincker P."/>
            <person name="Jubin C."/>
            <person name="Poulain J."/>
            <person name="Barbe V."/>
            <person name="Segurens B."/>
            <person name="Artiguenave F."/>
            <person name="Anthouard V."/>
            <person name="Vacherie B."/>
            <person name="Val M.-E."/>
            <person name="Fulton R.S."/>
            <person name="Minx P."/>
            <person name="Wilson R."/>
            <person name="Durrens P."/>
            <person name="Jean G."/>
            <person name="Marck C."/>
            <person name="Martin T."/>
            <person name="Nikolski M."/>
            <person name="Rolland T."/>
            <person name="Seret M.-L."/>
            <person name="Casaregola S."/>
            <person name="Despons L."/>
            <person name="Fairhead C."/>
            <person name="Fischer G."/>
            <person name="Lafontaine I."/>
            <person name="Leh V."/>
            <person name="Lemaire M."/>
            <person name="de Montigny J."/>
            <person name="Neuveglise C."/>
            <person name="Thierry A."/>
            <person name="Blanc-Lenfle I."/>
            <person name="Bleykasten C."/>
            <person name="Diffels J."/>
            <person name="Fritsch E."/>
            <person name="Frangeul L."/>
            <person name="Goeffon A."/>
            <person name="Jauniaux N."/>
            <person name="Kachouri-Lafond R."/>
            <person name="Payen C."/>
            <person name="Potier S."/>
            <person name="Pribylova L."/>
            <person name="Ozanne C."/>
            <person name="Richard G.-F."/>
            <person name="Sacerdot C."/>
            <person name="Straub M.-L."/>
            <person name="Talla E."/>
        </authorList>
    </citation>
    <scope>NUCLEOTIDE SEQUENCE [LARGE SCALE GENOMIC DNA]</scope>
    <source>
        <strain evidence="11">ATCC 56472 / CBS 6340 / NRRL Y-8284</strain>
    </source>
</reference>
<dbReference type="STRING" id="559295.C5DN53"/>
<dbReference type="eggNOG" id="KOG1970">
    <property type="taxonomic scope" value="Eukaryota"/>
</dbReference>
<keyword evidence="5" id="KW-0067">ATP-binding</keyword>
<feature type="compositionally biased region" description="Polar residues" evidence="8">
    <location>
        <begin position="1"/>
        <end position="10"/>
    </location>
</feature>
<dbReference type="EMBL" id="CU928171">
    <property type="protein sequence ID" value="CAR25214.1"/>
    <property type="molecule type" value="Genomic_DNA"/>
</dbReference>
<dbReference type="RefSeq" id="XP_002555651.1">
    <property type="nucleotide sequence ID" value="XM_002555605.1"/>
</dbReference>
<evidence type="ECO:0000313" key="11">
    <source>
        <dbReference type="Proteomes" id="UP000002036"/>
    </source>
</evidence>
<dbReference type="InParanoid" id="C5DN53"/>
<feature type="region of interest" description="Disordered" evidence="8">
    <location>
        <begin position="1"/>
        <end position="54"/>
    </location>
</feature>
<dbReference type="InterPro" id="IPR057927">
    <property type="entry name" value="RAD24-like_helical"/>
</dbReference>
<evidence type="ECO:0000256" key="2">
    <source>
        <dbReference type="ARBA" id="ARBA00006168"/>
    </source>
</evidence>
<dbReference type="Pfam" id="PF25812">
    <property type="entry name" value="RAD24_helical"/>
    <property type="match status" value="1"/>
</dbReference>
<name>C5DN53_LACTC</name>